<evidence type="ECO:0000313" key="3">
    <source>
        <dbReference type="EMBL" id="KAJ7019348.1"/>
    </source>
</evidence>
<feature type="transmembrane region" description="Helical" evidence="2">
    <location>
        <begin position="158"/>
        <end position="183"/>
    </location>
</feature>
<keyword evidence="4" id="KW-1185">Reference proteome</keyword>
<comment type="caution">
    <text evidence="3">The sequence shown here is derived from an EMBL/GenBank/DDBJ whole genome shotgun (WGS) entry which is preliminary data.</text>
</comment>
<evidence type="ECO:0000256" key="1">
    <source>
        <dbReference type="SAM" id="MobiDB-lite"/>
    </source>
</evidence>
<evidence type="ECO:0000256" key="2">
    <source>
        <dbReference type="SAM" id="Phobius"/>
    </source>
</evidence>
<dbReference type="EMBL" id="JARJCM010000297">
    <property type="protein sequence ID" value="KAJ7019348.1"/>
    <property type="molecule type" value="Genomic_DNA"/>
</dbReference>
<accession>A0AAD6S1L9</accession>
<name>A0AAD6S1L9_9AGAR</name>
<feature type="transmembrane region" description="Helical" evidence="2">
    <location>
        <begin position="127"/>
        <end position="146"/>
    </location>
</feature>
<sequence>MADMHRLHIFCMSSSIASTATMKLGGSPPNDGLAPARSSPTELRPRTKIQREEEILGRHCLPQHWRAPNLSSPFGRLRRIVFDLLCIISFGHSGLEPIWAAIKLEEEGDESVWSGGIDQICDRLNNILLVGSLLLATAATFITTTPPRQSIVNYTLRGPYICMLGSFGLLIGGIIVASFCVLVSTKAKPYWSEQVLYADRFHVYCTLLTLSYPFLSIGGAALLLAFGMQIRLV</sequence>
<feature type="transmembrane region" description="Helical" evidence="2">
    <location>
        <begin position="203"/>
        <end position="226"/>
    </location>
</feature>
<protein>
    <submittedName>
        <fullName evidence="3">Uncharacterized protein</fullName>
    </submittedName>
</protein>
<dbReference type="Proteomes" id="UP001218188">
    <property type="component" value="Unassembled WGS sequence"/>
</dbReference>
<keyword evidence="2" id="KW-1133">Transmembrane helix</keyword>
<reference evidence="3" key="1">
    <citation type="submission" date="2023-03" db="EMBL/GenBank/DDBJ databases">
        <title>Massive genome expansion in bonnet fungi (Mycena s.s.) driven by repeated elements and novel gene families across ecological guilds.</title>
        <authorList>
            <consortium name="Lawrence Berkeley National Laboratory"/>
            <person name="Harder C.B."/>
            <person name="Miyauchi S."/>
            <person name="Viragh M."/>
            <person name="Kuo A."/>
            <person name="Thoen E."/>
            <person name="Andreopoulos B."/>
            <person name="Lu D."/>
            <person name="Skrede I."/>
            <person name="Drula E."/>
            <person name="Henrissat B."/>
            <person name="Morin E."/>
            <person name="Kohler A."/>
            <person name="Barry K."/>
            <person name="LaButti K."/>
            <person name="Morin E."/>
            <person name="Salamov A."/>
            <person name="Lipzen A."/>
            <person name="Mereny Z."/>
            <person name="Hegedus B."/>
            <person name="Baldrian P."/>
            <person name="Stursova M."/>
            <person name="Weitz H."/>
            <person name="Taylor A."/>
            <person name="Grigoriev I.V."/>
            <person name="Nagy L.G."/>
            <person name="Martin F."/>
            <person name="Kauserud H."/>
        </authorList>
    </citation>
    <scope>NUCLEOTIDE SEQUENCE</scope>
    <source>
        <strain evidence="3">CBHHK200</strain>
    </source>
</reference>
<keyword evidence="2" id="KW-0472">Membrane</keyword>
<dbReference type="AlphaFoldDB" id="A0AAD6S1L9"/>
<feature type="region of interest" description="Disordered" evidence="1">
    <location>
        <begin position="21"/>
        <end position="44"/>
    </location>
</feature>
<evidence type="ECO:0000313" key="4">
    <source>
        <dbReference type="Proteomes" id="UP001218188"/>
    </source>
</evidence>
<keyword evidence="2" id="KW-0812">Transmembrane</keyword>
<gene>
    <name evidence="3" type="ORF">C8F04DRAFT_1015368</name>
</gene>
<proteinExistence type="predicted"/>
<organism evidence="3 4">
    <name type="scientific">Mycena alexandri</name>
    <dbReference type="NCBI Taxonomy" id="1745969"/>
    <lineage>
        <taxon>Eukaryota</taxon>
        <taxon>Fungi</taxon>
        <taxon>Dikarya</taxon>
        <taxon>Basidiomycota</taxon>
        <taxon>Agaricomycotina</taxon>
        <taxon>Agaricomycetes</taxon>
        <taxon>Agaricomycetidae</taxon>
        <taxon>Agaricales</taxon>
        <taxon>Marasmiineae</taxon>
        <taxon>Mycenaceae</taxon>
        <taxon>Mycena</taxon>
    </lineage>
</organism>